<dbReference type="EMBL" id="LDOU01000006">
    <property type="protein sequence ID" value="KLV10153.1"/>
    <property type="molecule type" value="Genomic_DNA"/>
</dbReference>
<dbReference type="RefSeq" id="WP_047884316.1">
    <property type="nucleotide sequence ID" value="NZ_CP071326.1"/>
</dbReference>
<proteinExistence type="predicted"/>
<dbReference type="Proteomes" id="UP000035909">
    <property type="component" value="Unassembled WGS sequence"/>
</dbReference>
<dbReference type="SUPFAM" id="SSF48452">
    <property type="entry name" value="TPR-like"/>
    <property type="match status" value="1"/>
</dbReference>
<dbReference type="PANTHER" id="PTHR12558:SF13">
    <property type="entry name" value="CELL DIVISION CYCLE PROTEIN 27 HOMOLOG"/>
    <property type="match status" value="1"/>
</dbReference>
<organism evidence="3 4">
    <name type="scientific">Photobacterium ganghwense</name>
    <dbReference type="NCBI Taxonomy" id="320778"/>
    <lineage>
        <taxon>Bacteria</taxon>
        <taxon>Pseudomonadati</taxon>
        <taxon>Pseudomonadota</taxon>
        <taxon>Gammaproteobacteria</taxon>
        <taxon>Vibrionales</taxon>
        <taxon>Vibrionaceae</taxon>
        <taxon>Photobacterium</taxon>
    </lineage>
</organism>
<feature type="repeat" description="TPR" evidence="1">
    <location>
        <begin position="222"/>
        <end position="255"/>
    </location>
</feature>
<dbReference type="InterPro" id="IPR011990">
    <property type="entry name" value="TPR-like_helical_dom_sf"/>
</dbReference>
<evidence type="ECO:0000256" key="2">
    <source>
        <dbReference type="SAM" id="SignalP"/>
    </source>
</evidence>
<accession>A0A0J1HEV9</accession>
<dbReference type="SMART" id="SM00028">
    <property type="entry name" value="TPR"/>
    <property type="match status" value="6"/>
</dbReference>
<dbReference type="STRING" id="320778.ABT57_06110"/>
<dbReference type="PROSITE" id="PS50005">
    <property type="entry name" value="TPR"/>
    <property type="match status" value="3"/>
</dbReference>
<dbReference type="Pfam" id="PF13432">
    <property type="entry name" value="TPR_16"/>
    <property type="match status" value="1"/>
</dbReference>
<evidence type="ECO:0000313" key="4">
    <source>
        <dbReference type="Proteomes" id="UP000035909"/>
    </source>
</evidence>
<feature type="chain" id="PRO_5005252598" evidence="2">
    <location>
        <begin position="21"/>
        <end position="362"/>
    </location>
</feature>
<name>A0A0J1HEV9_9GAMM</name>
<reference evidence="3 4" key="1">
    <citation type="submission" date="2015-05" db="EMBL/GenBank/DDBJ databases">
        <title>Photobacterium galathea sp. nov.</title>
        <authorList>
            <person name="Machado H."/>
            <person name="Gram L."/>
        </authorList>
    </citation>
    <scope>NUCLEOTIDE SEQUENCE [LARGE SCALE GENOMIC DNA]</scope>
    <source>
        <strain evidence="3 4">DSM 22954</strain>
    </source>
</reference>
<dbReference type="PATRIC" id="fig|320778.3.peg.1319"/>
<keyword evidence="1" id="KW-0802">TPR repeat</keyword>
<protein>
    <submittedName>
        <fullName evidence="3">Flp pilus assembly protein TadD</fullName>
    </submittedName>
</protein>
<feature type="repeat" description="TPR" evidence="1">
    <location>
        <begin position="286"/>
        <end position="319"/>
    </location>
</feature>
<dbReference type="Pfam" id="PF14559">
    <property type="entry name" value="TPR_19"/>
    <property type="match status" value="1"/>
</dbReference>
<dbReference type="Gene3D" id="1.25.40.10">
    <property type="entry name" value="Tetratricopeptide repeat domain"/>
    <property type="match status" value="2"/>
</dbReference>
<dbReference type="AlphaFoldDB" id="A0A0J1HEV9"/>
<evidence type="ECO:0000256" key="1">
    <source>
        <dbReference type="PROSITE-ProRule" id="PRU00339"/>
    </source>
</evidence>
<gene>
    <name evidence="3" type="ORF">ABT57_06110</name>
</gene>
<keyword evidence="2" id="KW-0732">Signal</keyword>
<dbReference type="OrthoDB" id="1668776at2"/>
<feature type="signal peptide" evidence="2">
    <location>
        <begin position="1"/>
        <end position="20"/>
    </location>
</feature>
<dbReference type="Pfam" id="PF13181">
    <property type="entry name" value="TPR_8"/>
    <property type="match status" value="1"/>
</dbReference>
<sequence>MSHSYSLYVMAAMACTMAFMTMGCSNSEDVANKKGVSFEHELYDGKPTLGLSNDFPPESPEEAIQRGDKAYLAHEPDLALFEYIRALSFPSQKHADQAYYKIGYIHQQRRNHDLAKLAYSRASLIEPENIQYAASLGIIELKMGESDTARKHLIHTVQMDQKRQGNTSWEPQHDLFASSLKLDTSSPLNAYVGLGILADLDARHNEAQRIYRSVLQVDNRSHKAMTNLGYSYYLAGNLNEAEAVNRRAATLYPNDKRAWSNLGLTYIKSRRYEDALDSLSRAMPRQEALNDIGYFSMLEGDYEAAVDYLERAVNESPMFYAKAQENLKRARKLQIQAPPVKLSGNYPYKSQATVYNIADTSH</sequence>
<dbReference type="InterPro" id="IPR019734">
    <property type="entry name" value="TPR_rpt"/>
</dbReference>
<feature type="repeat" description="TPR" evidence="1">
    <location>
        <begin position="96"/>
        <end position="129"/>
    </location>
</feature>
<comment type="caution">
    <text evidence="3">The sequence shown here is derived from an EMBL/GenBank/DDBJ whole genome shotgun (WGS) entry which is preliminary data.</text>
</comment>
<evidence type="ECO:0000313" key="3">
    <source>
        <dbReference type="EMBL" id="KLV10153.1"/>
    </source>
</evidence>
<keyword evidence="4" id="KW-1185">Reference proteome</keyword>
<dbReference type="PANTHER" id="PTHR12558">
    <property type="entry name" value="CELL DIVISION CYCLE 16,23,27"/>
    <property type="match status" value="1"/>
</dbReference>